<keyword evidence="5" id="KW-0391">Immunity</keyword>
<evidence type="ECO:0000256" key="1">
    <source>
        <dbReference type="ARBA" id="ARBA00022729"/>
    </source>
</evidence>
<keyword evidence="2" id="KW-1064">Adaptive immunity</keyword>
<reference evidence="8 9" key="1">
    <citation type="submission" date="2019-05" db="EMBL/GenBank/DDBJ databases">
        <title>A Chromosome-scale Meerkat (S. suricatta) Genome Assembly.</title>
        <authorList>
            <person name="Dudchenko O."/>
            <person name="Lieberman Aiden E."/>
            <person name="Tung J."/>
            <person name="Barreiro L.B."/>
            <person name="Clutton-Brock T.H."/>
        </authorList>
    </citation>
    <scope>NUCLEOTIDE SEQUENCE [LARGE SCALE GENOMIC DNA]</scope>
</reference>
<accession>A0A673TI96</accession>
<feature type="transmembrane region" description="Helical" evidence="6">
    <location>
        <begin position="23"/>
        <end position="43"/>
    </location>
</feature>
<evidence type="ECO:0000256" key="3">
    <source>
        <dbReference type="ARBA" id="ARBA00023170"/>
    </source>
</evidence>
<keyword evidence="3" id="KW-0675">Receptor</keyword>
<feature type="domain" description="Ig-like" evidence="7">
    <location>
        <begin position="49"/>
        <end position="145"/>
    </location>
</feature>
<dbReference type="SMART" id="SM00409">
    <property type="entry name" value="IG"/>
    <property type="match status" value="1"/>
</dbReference>
<name>A0A673TI96_SURSU</name>
<evidence type="ECO:0000256" key="6">
    <source>
        <dbReference type="SAM" id="Phobius"/>
    </source>
</evidence>
<dbReference type="InterPro" id="IPR013106">
    <property type="entry name" value="Ig_V-set"/>
</dbReference>
<proteinExistence type="predicted"/>
<dbReference type="SMART" id="SM00406">
    <property type="entry name" value="IGv"/>
    <property type="match status" value="1"/>
</dbReference>
<reference evidence="8" key="3">
    <citation type="submission" date="2025-09" db="UniProtKB">
        <authorList>
            <consortium name="Ensembl"/>
        </authorList>
    </citation>
    <scope>IDENTIFICATION</scope>
</reference>
<evidence type="ECO:0000313" key="9">
    <source>
        <dbReference type="Proteomes" id="UP000472268"/>
    </source>
</evidence>
<dbReference type="InterPro" id="IPR013783">
    <property type="entry name" value="Ig-like_fold"/>
</dbReference>
<keyword evidence="6" id="KW-0812">Transmembrane</keyword>
<keyword evidence="5" id="KW-1279">T cell receptor</keyword>
<keyword evidence="1" id="KW-0732">Signal</keyword>
<dbReference type="PROSITE" id="PS50835">
    <property type="entry name" value="IG_LIKE"/>
    <property type="match status" value="1"/>
</dbReference>
<dbReference type="AlphaFoldDB" id="A0A673TI96"/>
<dbReference type="SUPFAM" id="SSF48726">
    <property type="entry name" value="Immunoglobulin"/>
    <property type="match status" value="1"/>
</dbReference>
<dbReference type="PANTHER" id="PTHR19367">
    <property type="entry name" value="T-CELL RECEPTOR ALPHA CHAIN V REGION"/>
    <property type="match status" value="1"/>
</dbReference>
<protein>
    <recommendedName>
        <fullName evidence="7">Ig-like domain-containing protein</fullName>
    </recommendedName>
</protein>
<dbReference type="Proteomes" id="UP000472268">
    <property type="component" value="Chromosome 9"/>
</dbReference>
<evidence type="ECO:0000256" key="2">
    <source>
        <dbReference type="ARBA" id="ARBA00023130"/>
    </source>
</evidence>
<dbReference type="OMA" id="FHLKKLF"/>
<keyword evidence="6" id="KW-0472">Membrane</keyword>
<dbReference type="InterPro" id="IPR036179">
    <property type="entry name" value="Ig-like_dom_sf"/>
</dbReference>
<dbReference type="InterPro" id="IPR003599">
    <property type="entry name" value="Ig_sub"/>
</dbReference>
<keyword evidence="4" id="KW-0393">Immunoglobulin domain</keyword>
<evidence type="ECO:0000256" key="4">
    <source>
        <dbReference type="ARBA" id="ARBA00023319"/>
    </source>
</evidence>
<dbReference type="InterPro" id="IPR051287">
    <property type="entry name" value="TCR_variable_region"/>
</dbReference>
<dbReference type="Ensembl" id="ENSSSUT00005010085.1">
    <property type="protein sequence ID" value="ENSSSUP00005008766.1"/>
    <property type="gene ID" value="ENSSSUG00005005687.1"/>
</dbReference>
<dbReference type="GO" id="GO:0042101">
    <property type="term" value="C:T cell receptor complex"/>
    <property type="evidence" value="ECO:0007669"/>
    <property type="project" value="UniProtKB-KW"/>
</dbReference>
<evidence type="ECO:0000259" key="7">
    <source>
        <dbReference type="PROSITE" id="PS50835"/>
    </source>
</evidence>
<reference evidence="8" key="2">
    <citation type="submission" date="2025-08" db="UniProtKB">
        <authorList>
            <consortium name="Ensembl"/>
        </authorList>
    </citation>
    <scope>IDENTIFICATION</scope>
</reference>
<sequence length="154" mass="17253">MPVTHDSVNVHGAESFPEKSFPFLYSSDMMAIFLSVFVTIFTLRGTGAQTVSQSEDPISVFKGDPVQVECNYSYSGSPGLFWYVQYPNQGLQLLLKHISKESVKGFTASLDQREKSFHLKKQSAQEEDSAMYYCALSDTVTGFITEAKHKPFRS</sequence>
<evidence type="ECO:0000256" key="5">
    <source>
        <dbReference type="ARBA" id="ARBA00043266"/>
    </source>
</evidence>
<keyword evidence="9" id="KW-1185">Reference proteome</keyword>
<dbReference type="Pfam" id="PF07686">
    <property type="entry name" value="V-set"/>
    <property type="match status" value="1"/>
</dbReference>
<organism evidence="8 9">
    <name type="scientific">Suricata suricatta</name>
    <name type="common">Meerkat</name>
    <dbReference type="NCBI Taxonomy" id="37032"/>
    <lineage>
        <taxon>Eukaryota</taxon>
        <taxon>Metazoa</taxon>
        <taxon>Chordata</taxon>
        <taxon>Craniata</taxon>
        <taxon>Vertebrata</taxon>
        <taxon>Euteleostomi</taxon>
        <taxon>Mammalia</taxon>
        <taxon>Eutheria</taxon>
        <taxon>Laurasiatheria</taxon>
        <taxon>Carnivora</taxon>
        <taxon>Feliformia</taxon>
        <taxon>Herpestidae</taxon>
        <taxon>Suricata</taxon>
    </lineage>
</organism>
<dbReference type="InterPro" id="IPR007110">
    <property type="entry name" value="Ig-like_dom"/>
</dbReference>
<dbReference type="Gene3D" id="2.60.40.10">
    <property type="entry name" value="Immunoglobulins"/>
    <property type="match status" value="1"/>
</dbReference>
<keyword evidence="6" id="KW-1133">Transmembrane helix</keyword>
<dbReference type="GO" id="GO:0002250">
    <property type="term" value="P:adaptive immune response"/>
    <property type="evidence" value="ECO:0007669"/>
    <property type="project" value="UniProtKB-KW"/>
</dbReference>
<dbReference type="PANTHER" id="PTHR19367:SF18">
    <property type="entry name" value="T CELL RECEPTOR ALPHA VARIABLE 16"/>
    <property type="match status" value="1"/>
</dbReference>
<evidence type="ECO:0000313" key="8">
    <source>
        <dbReference type="Ensembl" id="ENSSSUP00005008766.1"/>
    </source>
</evidence>